<evidence type="ECO:0000313" key="1">
    <source>
        <dbReference type="EMBL" id="KAF5945888.1"/>
    </source>
</evidence>
<dbReference type="PANTHER" id="PTHR35121:SF4">
    <property type="entry name" value="SWIM-TYPE DOMAIN-CONTAINING PROTEIN"/>
    <property type="match status" value="1"/>
</dbReference>
<organism evidence="1 2">
    <name type="scientific">Camellia sinensis</name>
    <name type="common">Tea plant</name>
    <name type="synonym">Thea sinensis</name>
    <dbReference type="NCBI Taxonomy" id="4442"/>
    <lineage>
        <taxon>Eukaryota</taxon>
        <taxon>Viridiplantae</taxon>
        <taxon>Streptophyta</taxon>
        <taxon>Embryophyta</taxon>
        <taxon>Tracheophyta</taxon>
        <taxon>Spermatophyta</taxon>
        <taxon>Magnoliopsida</taxon>
        <taxon>eudicotyledons</taxon>
        <taxon>Gunneridae</taxon>
        <taxon>Pentapetalae</taxon>
        <taxon>asterids</taxon>
        <taxon>Ericales</taxon>
        <taxon>Theaceae</taxon>
        <taxon>Camellia</taxon>
    </lineage>
</organism>
<evidence type="ECO:0000313" key="2">
    <source>
        <dbReference type="Proteomes" id="UP000593564"/>
    </source>
</evidence>
<dbReference type="PANTHER" id="PTHR35121">
    <property type="entry name" value="HOMEODOMAIN PROTEIN 8, PUTATIVE-RELATED"/>
    <property type="match status" value="1"/>
</dbReference>
<keyword evidence="2" id="KW-1185">Reference proteome</keyword>
<proteinExistence type="predicted"/>
<sequence>MAAGAAKMVLQCIFDGRILTYNTEIERRPYHRNCSCMLHKSRDDYSNACCSHCKNIYFTKKRSWGESSLSVECSNISSSHSFIKGSSVSNRVH</sequence>
<gene>
    <name evidence="1" type="ORF">HYC85_016116</name>
</gene>
<protein>
    <submittedName>
        <fullName evidence="1">Uncharacterized protein</fullName>
    </submittedName>
</protein>
<dbReference type="EMBL" id="JACBKZ010000007">
    <property type="protein sequence ID" value="KAF5945888.1"/>
    <property type="molecule type" value="Genomic_DNA"/>
</dbReference>
<reference evidence="1 2" key="2">
    <citation type="submission" date="2020-07" db="EMBL/GenBank/DDBJ databases">
        <title>Genome assembly of wild tea tree DASZ reveals pedigree and selection history of tea varieties.</title>
        <authorList>
            <person name="Zhang W."/>
        </authorList>
    </citation>
    <scope>NUCLEOTIDE SEQUENCE [LARGE SCALE GENOMIC DNA]</scope>
    <source>
        <strain evidence="2">cv. G240</strain>
        <tissue evidence="1">Leaf</tissue>
    </source>
</reference>
<accession>A0A7J7H2D7</accession>
<dbReference type="Proteomes" id="UP000593564">
    <property type="component" value="Unassembled WGS sequence"/>
</dbReference>
<comment type="caution">
    <text evidence="1">The sequence shown here is derived from an EMBL/GenBank/DDBJ whole genome shotgun (WGS) entry which is preliminary data.</text>
</comment>
<dbReference type="AlphaFoldDB" id="A0A7J7H2D7"/>
<name>A0A7J7H2D7_CAMSI</name>
<reference evidence="2" key="1">
    <citation type="journal article" date="2020" name="Nat. Commun.">
        <title>Genome assembly of wild tea tree DASZ reveals pedigree and selection history of tea varieties.</title>
        <authorList>
            <person name="Zhang W."/>
            <person name="Zhang Y."/>
            <person name="Qiu H."/>
            <person name="Guo Y."/>
            <person name="Wan H."/>
            <person name="Zhang X."/>
            <person name="Scossa F."/>
            <person name="Alseekh S."/>
            <person name="Zhang Q."/>
            <person name="Wang P."/>
            <person name="Xu L."/>
            <person name="Schmidt M.H."/>
            <person name="Jia X."/>
            <person name="Li D."/>
            <person name="Zhu A."/>
            <person name="Guo F."/>
            <person name="Chen W."/>
            <person name="Ni D."/>
            <person name="Usadel B."/>
            <person name="Fernie A.R."/>
            <person name="Wen W."/>
        </authorList>
    </citation>
    <scope>NUCLEOTIDE SEQUENCE [LARGE SCALE GENOMIC DNA]</scope>
    <source>
        <strain evidence="2">cv. G240</strain>
    </source>
</reference>